<dbReference type="HOGENOM" id="CLU_164851_1_0_0"/>
<gene>
    <name evidence="1" type="ordered locus">LFML04_1670</name>
</gene>
<evidence type="ECO:0000313" key="1">
    <source>
        <dbReference type="EMBL" id="AFS53872.1"/>
    </source>
</evidence>
<name>J9ZE04_LEPFM</name>
<evidence type="ECO:0000313" key="2">
    <source>
        <dbReference type="Proteomes" id="UP000006177"/>
    </source>
</evidence>
<evidence type="ECO:0008006" key="3">
    <source>
        <dbReference type="Google" id="ProtNLM"/>
    </source>
</evidence>
<accession>J9ZE04</accession>
<dbReference type="PATRIC" id="fig|1048260.3.peg.1787"/>
<reference evidence="1 2" key="1">
    <citation type="journal article" date="2011" name="J. Microbiol.">
        <title>Complete genome of Leptospirillum ferriphilum ML-04 provides insight into its physiology and environmental adaptation.</title>
        <authorList>
            <person name="Mi S."/>
            <person name="Song J."/>
            <person name="Lin J."/>
            <person name="Che Y."/>
            <person name="Zheng H."/>
            <person name="Lin J."/>
        </authorList>
    </citation>
    <scope>NUCLEOTIDE SEQUENCE [LARGE SCALE GENOMIC DNA]</scope>
    <source>
        <strain evidence="1 2">ML-04</strain>
    </source>
</reference>
<dbReference type="SUPFAM" id="SSF54786">
    <property type="entry name" value="YcfA/nrd intein domain"/>
    <property type="match status" value="1"/>
</dbReference>
<dbReference type="STRING" id="1048260.LFML04_1670"/>
<sequence length="81" mass="8999">MSKLGKLLESIRNNPLDVRFDDACIVAVSLGFEKKGGKGSHVVFGRNDTKDILNFQNRSGRIPAYQARQLIKMIEKFGSSS</sequence>
<dbReference type="AlphaFoldDB" id="J9ZE04"/>
<organism evidence="1 2">
    <name type="scientific">Leptospirillum ferriphilum (strain ML-04)</name>
    <dbReference type="NCBI Taxonomy" id="1048260"/>
    <lineage>
        <taxon>Bacteria</taxon>
        <taxon>Pseudomonadati</taxon>
        <taxon>Nitrospirota</taxon>
        <taxon>Nitrospiria</taxon>
        <taxon>Nitrospirales</taxon>
        <taxon>Nitrospiraceae</taxon>
        <taxon>Leptospirillum</taxon>
    </lineage>
</organism>
<proteinExistence type="predicted"/>
<protein>
    <recommendedName>
        <fullName evidence="3">Type II toxin-antitoxin system HicA family toxin</fullName>
    </recommendedName>
</protein>
<dbReference type="Proteomes" id="UP000006177">
    <property type="component" value="Chromosome"/>
</dbReference>
<dbReference type="EMBL" id="CP002919">
    <property type="protein sequence ID" value="AFS53872.1"/>
    <property type="molecule type" value="Genomic_DNA"/>
</dbReference>
<dbReference type="KEGG" id="lfi:LFML04_1670"/>